<dbReference type="SUPFAM" id="SSF49464">
    <property type="entry name" value="Carboxypeptidase regulatory domain-like"/>
    <property type="match status" value="1"/>
</dbReference>
<keyword evidence="2" id="KW-1185">Reference proteome</keyword>
<accession>A0AA88FIB7</accession>
<evidence type="ECO:0000313" key="2">
    <source>
        <dbReference type="Proteomes" id="UP000326380"/>
    </source>
</evidence>
<comment type="caution">
    <text evidence="1">The sequence shown here is derived from an EMBL/GenBank/DDBJ whole genome shotgun (WGS) entry which is preliminary data.</text>
</comment>
<keyword evidence="1" id="KW-0378">Hydrolase</keyword>
<dbReference type="Proteomes" id="UP000326380">
    <property type="component" value="Unassembled WGS sequence"/>
</dbReference>
<gene>
    <name evidence="1" type="ORF">F0P96_13715</name>
</gene>
<dbReference type="AlphaFoldDB" id="A0AA88FIB7"/>
<sequence>MVAGTQLIYSLGPITTSAMKTVIRIPQPCHEDWQLMTPTVTGRHCTACQKVVIDFTQKTDAELLAYFRQHRGNTCGRFAAHQVARPLLEPAASAPRWRTWLAAVFALWGLRELSAEASVAQAVEKVASSAPAVERAAELAEPIGPEASPFNAAPIVVRGRVIDSTNGEPLPGATILLKGTTIGISTAADGTFSFTIPSEKADTYSTLVVFSIGYVNLERPVDSSMQQANIDLGLSVDIKGNFEMPPWYSPRSLWWRITQPFRRY</sequence>
<dbReference type="Pfam" id="PF13715">
    <property type="entry name" value="CarbopepD_reg_2"/>
    <property type="match status" value="1"/>
</dbReference>
<keyword evidence="1" id="KW-0645">Protease</keyword>
<reference evidence="1 2" key="1">
    <citation type="submission" date="2019-09" db="EMBL/GenBank/DDBJ databases">
        <title>Genome sequence of Hymenobacter sp. M3.</title>
        <authorList>
            <person name="Srinivasan S."/>
        </authorList>
    </citation>
    <scope>NUCLEOTIDE SEQUENCE [LARGE SCALE GENOMIC DNA]</scope>
    <source>
        <strain evidence="1 2">M3</strain>
    </source>
</reference>
<dbReference type="EMBL" id="VTWU01000005">
    <property type="protein sequence ID" value="KAA9331304.1"/>
    <property type="molecule type" value="Genomic_DNA"/>
</dbReference>
<proteinExistence type="predicted"/>
<dbReference type="InterPro" id="IPR008969">
    <property type="entry name" value="CarboxyPept-like_regulatory"/>
</dbReference>
<keyword evidence="1" id="KW-0121">Carboxypeptidase</keyword>
<dbReference type="GO" id="GO:0004180">
    <property type="term" value="F:carboxypeptidase activity"/>
    <property type="evidence" value="ECO:0007669"/>
    <property type="project" value="UniProtKB-KW"/>
</dbReference>
<evidence type="ECO:0000313" key="1">
    <source>
        <dbReference type="EMBL" id="KAA9331304.1"/>
    </source>
</evidence>
<name>A0AA88FIB7_9BACT</name>
<protein>
    <submittedName>
        <fullName evidence="1">Carboxypeptidase-like regulatory domain-containing protein</fullName>
    </submittedName>
</protein>
<organism evidence="1 2">
    <name type="scientific">Hymenobacter busanensis</name>
    <dbReference type="NCBI Taxonomy" id="2607656"/>
    <lineage>
        <taxon>Bacteria</taxon>
        <taxon>Pseudomonadati</taxon>
        <taxon>Bacteroidota</taxon>
        <taxon>Cytophagia</taxon>
        <taxon>Cytophagales</taxon>
        <taxon>Hymenobacteraceae</taxon>
        <taxon>Hymenobacter</taxon>
    </lineage>
</organism>
<dbReference type="Gene3D" id="2.60.40.1120">
    <property type="entry name" value="Carboxypeptidase-like, regulatory domain"/>
    <property type="match status" value="1"/>
</dbReference>